<protein>
    <recommendedName>
        <fullName evidence="3">Secreted protein</fullName>
    </recommendedName>
</protein>
<keyword evidence="2" id="KW-1185">Reference proteome</keyword>
<evidence type="ECO:0000313" key="1">
    <source>
        <dbReference type="EMBL" id="GAA4249829.1"/>
    </source>
</evidence>
<proteinExistence type="predicted"/>
<accession>A0ABP8D8A1</accession>
<name>A0ABP8D8A1_9ACTN</name>
<evidence type="ECO:0008006" key="3">
    <source>
        <dbReference type="Google" id="ProtNLM"/>
    </source>
</evidence>
<comment type="caution">
    <text evidence="1">The sequence shown here is derived from an EMBL/GenBank/DDBJ whole genome shotgun (WGS) entry which is preliminary data.</text>
</comment>
<reference evidence="2" key="1">
    <citation type="journal article" date="2019" name="Int. J. Syst. Evol. Microbiol.">
        <title>The Global Catalogue of Microorganisms (GCM) 10K type strain sequencing project: providing services to taxonomists for standard genome sequencing and annotation.</title>
        <authorList>
            <consortium name="The Broad Institute Genomics Platform"/>
            <consortium name="The Broad Institute Genome Sequencing Center for Infectious Disease"/>
            <person name="Wu L."/>
            <person name="Ma J."/>
        </authorList>
    </citation>
    <scope>NUCLEOTIDE SEQUENCE [LARGE SCALE GENOMIC DNA]</scope>
    <source>
        <strain evidence="2">JCM 17441</strain>
    </source>
</reference>
<organism evidence="1 2">
    <name type="scientific">Dactylosporangium darangshiense</name>
    <dbReference type="NCBI Taxonomy" id="579108"/>
    <lineage>
        <taxon>Bacteria</taxon>
        <taxon>Bacillati</taxon>
        <taxon>Actinomycetota</taxon>
        <taxon>Actinomycetes</taxon>
        <taxon>Micromonosporales</taxon>
        <taxon>Micromonosporaceae</taxon>
        <taxon>Dactylosporangium</taxon>
    </lineage>
</organism>
<evidence type="ECO:0000313" key="2">
    <source>
        <dbReference type="Proteomes" id="UP001500620"/>
    </source>
</evidence>
<dbReference type="Proteomes" id="UP001500620">
    <property type="component" value="Unassembled WGS sequence"/>
</dbReference>
<sequence>MAIGSAPVPATLGWALVWPPLSSDVGLRARPGDDEEWVPEAVCAAQDGYVLPGVVAINTPATGCQPSVMYRR</sequence>
<dbReference type="EMBL" id="BAABAT010000008">
    <property type="protein sequence ID" value="GAA4249829.1"/>
    <property type="molecule type" value="Genomic_DNA"/>
</dbReference>
<gene>
    <name evidence="1" type="ORF">GCM10022255_035560</name>
</gene>